<evidence type="ECO:0000313" key="2">
    <source>
        <dbReference type="EMBL" id="KAK1295140.1"/>
    </source>
</evidence>
<dbReference type="InterPro" id="IPR001810">
    <property type="entry name" value="F-box_dom"/>
</dbReference>
<name>A0AAV9D1R8_ACOCL</name>
<dbReference type="Pfam" id="PF03478">
    <property type="entry name" value="Beta-prop_KIB1-4"/>
    <property type="match status" value="1"/>
</dbReference>
<dbReference type="InterPro" id="IPR005174">
    <property type="entry name" value="KIB1-4_b-propeller"/>
</dbReference>
<dbReference type="PANTHER" id="PTHR45463:SF8">
    <property type="entry name" value="OS09G0392200 PROTEIN"/>
    <property type="match status" value="1"/>
</dbReference>
<dbReference type="InterPro" id="IPR036047">
    <property type="entry name" value="F-box-like_dom_sf"/>
</dbReference>
<gene>
    <name evidence="2" type="ORF">QJS10_CPA16g01768</name>
</gene>
<protein>
    <submittedName>
        <fullName evidence="2">F-box protein</fullName>
    </submittedName>
</protein>
<dbReference type="Gene3D" id="1.20.1280.50">
    <property type="match status" value="1"/>
</dbReference>
<dbReference type="Pfam" id="PF00646">
    <property type="entry name" value="F-box"/>
    <property type="match status" value="1"/>
</dbReference>
<dbReference type="EMBL" id="JAUJYO010000016">
    <property type="protein sequence ID" value="KAK1295140.1"/>
    <property type="molecule type" value="Genomic_DNA"/>
</dbReference>
<dbReference type="PANTHER" id="PTHR45463">
    <property type="entry name" value="OS09G0392200 PROTEIN"/>
    <property type="match status" value="1"/>
</dbReference>
<dbReference type="Proteomes" id="UP001180020">
    <property type="component" value="Unassembled WGS sequence"/>
</dbReference>
<reference evidence="2" key="1">
    <citation type="journal article" date="2023" name="Nat. Commun.">
        <title>Diploid and tetraploid genomes of Acorus and the evolution of monocots.</title>
        <authorList>
            <person name="Ma L."/>
            <person name="Liu K.W."/>
            <person name="Li Z."/>
            <person name="Hsiao Y.Y."/>
            <person name="Qi Y."/>
            <person name="Fu T."/>
            <person name="Tang G.D."/>
            <person name="Zhang D."/>
            <person name="Sun W.H."/>
            <person name="Liu D.K."/>
            <person name="Li Y."/>
            <person name="Chen G.Z."/>
            <person name="Liu X.D."/>
            <person name="Liao X.Y."/>
            <person name="Jiang Y.T."/>
            <person name="Yu X."/>
            <person name="Hao Y."/>
            <person name="Huang J."/>
            <person name="Zhao X.W."/>
            <person name="Ke S."/>
            <person name="Chen Y.Y."/>
            <person name="Wu W.L."/>
            <person name="Hsu J.L."/>
            <person name="Lin Y.F."/>
            <person name="Huang M.D."/>
            <person name="Li C.Y."/>
            <person name="Huang L."/>
            <person name="Wang Z.W."/>
            <person name="Zhao X."/>
            <person name="Zhong W.Y."/>
            <person name="Peng D.H."/>
            <person name="Ahmad S."/>
            <person name="Lan S."/>
            <person name="Zhang J.S."/>
            <person name="Tsai W.C."/>
            <person name="Van de Peer Y."/>
            <person name="Liu Z.J."/>
        </authorList>
    </citation>
    <scope>NUCLEOTIDE SEQUENCE</scope>
    <source>
        <strain evidence="2">CP</strain>
    </source>
</reference>
<reference evidence="2" key="2">
    <citation type="submission" date="2023-06" db="EMBL/GenBank/DDBJ databases">
        <authorList>
            <person name="Ma L."/>
            <person name="Liu K.-W."/>
            <person name="Li Z."/>
            <person name="Hsiao Y.-Y."/>
            <person name="Qi Y."/>
            <person name="Fu T."/>
            <person name="Tang G."/>
            <person name="Zhang D."/>
            <person name="Sun W.-H."/>
            <person name="Liu D.-K."/>
            <person name="Li Y."/>
            <person name="Chen G.-Z."/>
            <person name="Liu X.-D."/>
            <person name="Liao X.-Y."/>
            <person name="Jiang Y.-T."/>
            <person name="Yu X."/>
            <person name="Hao Y."/>
            <person name="Huang J."/>
            <person name="Zhao X.-W."/>
            <person name="Ke S."/>
            <person name="Chen Y.-Y."/>
            <person name="Wu W.-L."/>
            <person name="Hsu J.-L."/>
            <person name="Lin Y.-F."/>
            <person name="Huang M.-D."/>
            <person name="Li C.-Y."/>
            <person name="Huang L."/>
            <person name="Wang Z.-W."/>
            <person name="Zhao X."/>
            <person name="Zhong W.-Y."/>
            <person name="Peng D.-H."/>
            <person name="Ahmad S."/>
            <person name="Lan S."/>
            <person name="Zhang J.-S."/>
            <person name="Tsai W.-C."/>
            <person name="Van De Peer Y."/>
            <person name="Liu Z.-J."/>
        </authorList>
    </citation>
    <scope>NUCLEOTIDE SEQUENCE</scope>
    <source>
        <strain evidence="2">CP</strain>
        <tissue evidence="2">Leaves</tissue>
    </source>
</reference>
<feature type="domain" description="F-box" evidence="1">
    <location>
        <begin position="47"/>
        <end position="97"/>
    </location>
</feature>
<keyword evidence="3" id="KW-1185">Reference proteome</keyword>
<comment type="caution">
    <text evidence="2">The sequence shown here is derived from an EMBL/GenBank/DDBJ whole genome shotgun (WGS) entry which is preliminary data.</text>
</comment>
<dbReference type="AlphaFoldDB" id="A0AAV9D1R8"/>
<organism evidence="2 3">
    <name type="scientific">Acorus calamus</name>
    <name type="common">Sweet flag</name>
    <dbReference type="NCBI Taxonomy" id="4465"/>
    <lineage>
        <taxon>Eukaryota</taxon>
        <taxon>Viridiplantae</taxon>
        <taxon>Streptophyta</taxon>
        <taxon>Embryophyta</taxon>
        <taxon>Tracheophyta</taxon>
        <taxon>Spermatophyta</taxon>
        <taxon>Magnoliopsida</taxon>
        <taxon>Liliopsida</taxon>
        <taxon>Acoraceae</taxon>
        <taxon>Acorus</taxon>
    </lineage>
</organism>
<sequence length="387" mass="44175">MEKISERMVEKLRTYRSKRAIDGVSFRLEKGKTSKTENRNNNNGEHEVQWSELPDPALDIISKKLSIVELFSFGGVCNRWRSVYNTAKVDSMAATQLPLLVHSFSLPRRTLRLYNTDSGISFMKRLPLLHGRKFCGTTGSYLILMNKSYTQPLLVNPFTGNKILFPKCYWLLFPRLCLLSTPSGLFLVEMGHWRHIIKYCQSGGTSWFIHAENVYRFGFMDAVVFKDKIYVVSSTGRFATLDLVPEYKLTIIETTDEDCIDPGNLDYLPYLVESGGELLVLHLFFDPGEVGLICFEIYRFDFERSKWIEVQSLGGRALFVTYGGSAVSVDPTPWGGQGDCLYIAGPMMDYWSLLTLDGKTIFNFPVPPRDQDFSRTNSTHVWIHPSL</sequence>
<evidence type="ECO:0000313" key="3">
    <source>
        <dbReference type="Proteomes" id="UP001180020"/>
    </source>
</evidence>
<accession>A0AAV9D1R8</accession>
<proteinExistence type="predicted"/>
<dbReference type="PROSITE" id="PS50181">
    <property type="entry name" value="FBOX"/>
    <property type="match status" value="1"/>
</dbReference>
<evidence type="ECO:0000259" key="1">
    <source>
        <dbReference type="PROSITE" id="PS50181"/>
    </source>
</evidence>
<dbReference type="SUPFAM" id="SSF81383">
    <property type="entry name" value="F-box domain"/>
    <property type="match status" value="1"/>
</dbReference>